<evidence type="ECO:0000313" key="2">
    <source>
        <dbReference type="EMBL" id="MBB2903421.1"/>
    </source>
</evidence>
<protein>
    <submittedName>
        <fullName evidence="2">Uncharacterized protein</fullName>
    </submittedName>
</protein>
<evidence type="ECO:0000256" key="1">
    <source>
        <dbReference type="SAM" id="MobiDB-lite"/>
    </source>
</evidence>
<dbReference type="Proteomes" id="UP000533269">
    <property type="component" value="Unassembled WGS sequence"/>
</dbReference>
<reference evidence="2 3" key="2">
    <citation type="submission" date="2020-08" db="EMBL/GenBank/DDBJ databases">
        <authorList>
            <person name="Partida-Martinez L."/>
            <person name="Huntemann M."/>
            <person name="Clum A."/>
            <person name="Wang J."/>
            <person name="Palaniappan K."/>
            <person name="Ritter S."/>
            <person name="Chen I.-M."/>
            <person name="Stamatis D."/>
            <person name="Reddy T."/>
            <person name="O'Malley R."/>
            <person name="Daum C."/>
            <person name="Shapiro N."/>
            <person name="Ivanova N."/>
            <person name="Kyrpides N."/>
            <person name="Woyke T."/>
        </authorList>
    </citation>
    <scope>NUCLEOTIDE SEQUENCE [LARGE SCALE GENOMIC DNA]</scope>
    <source>
        <strain evidence="2 3">AS2.23</strain>
    </source>
</reference>
<organism evidence="2 3">
    <name type="scientific">Kineococcus radiotolerans</name>
    <dbReference type="NCBI Taxonomy" id="131568"/>
    <lineage>
        <taxon>Bacteria</taxon>
        <taxon>Bacillati</taxon>
        <taxon>Actinomycetota</taxon>
        <taxon>Actinomycetes</taxon>
        <taxon>Kineosporiales</taxon>
        <taxon>Kineosporiaceae</taxon>
        <taxon>Kineococcus</taxon>
    </lineage>
</organism>
<name>A0A7W4XYR4_KINRA</name>
<comment type="caution">
    <text evidence="2">The sequence shown here is derived from an EMBL/GenBank/DDBJ whole genome shotgun (WGS) entry which is preliminary data.</text>
</comment>
<dbReference type="EMBL" id="JACHVY010000008">
    <property type="protein sequence ID" value="MBB2903421.1"/>
    <property type="molecule type" value="Genomic_DNA"/>
</dbReference>
<dbReference type="RefSeq" id="WP_183393037.1">
    <property type="nucleotide sequence ID" value="NZ_JACHVY010000008.1"/>
</dbReference>
<accession>A0A7W4XYR4</accession>
<proteinExistence type="predicted"/>
<feature type="region of interest" description="Disordered" evidence="1">
    <location>
        <begin position="1"/>
        <end position="41"/>
    </location>
</feature>
<evidence type="ECO:0000313" key="3">
    <source>
        <dbReference type="Proteomes" id="UP000533269"/>
    </source>
</evidence>
<dbReference type="AlphaFoldDB" id="A0A7W4XYR4"/>
<sequence length="86" mass="9448">MPDAPQVAPSPLQRVRDHLHSADRDRTAQGRNLTPAQATRTADLRSRVHELGQDALATGDEALALKTLWLIDEIAAMDRALLRDQG</sequence>
<gene>
    <name evidence="2" type="ORF">FHR75_004263</name>
</gene>
<reference evidence="2 3" key="1">
    <citation type="submission" date="2020-08" db="EMBL/GenBank/DDBJ databases">
        <title>The Agave Microbiome: Exploring the role of microbial communities in plant adaptations to desert environments.</title>
        <authorList>
            <person name="Partida-Martinez L.P."/>
        </authorList>
    </citation>
    <scope>NUCLEOTIDE SEQUENCE [LARGE SCALE GENOMIC DNA]</scope>
    <source>
        <strain evidence="2 3">AS2.23</strain>
    </source>
</reference>
<feature type="compositionally biased region" description="Polar residues" evidence="1">
    <location>
        <begin position="29"/>
        <end position="40"/>
    </location>
</feature>
<feature type="compositionally biased region" description="Basic and acidic residues" evidence="1">
    <location>
        <begin position="14"/>
        <end position="28"/>
    </location>
</feature>